<dbReference type="Pfam" id="PF03334">
    <property type="entry name" value="PhaG_MnhG_YufB"/>
    <property type="match status" value="1"/>
</dbReference>
<reference evidence="3 4" key="1">
    <citation type="submission" date="2016-10" db="EMBL/GenBank/DDBJ databases">
        <authorList>
            <person name="de Groot N.N."/>
        </authorList>
    </citation>
    <scope>NUCLEOTIDE SEQUENCE [LARGE SCALE GENOMIC DNA]</scope>
    <source>
        <strain evidence="3 4">DSM 2698</strain>
    </source>
</reference>
<evidence type="ECO:0000313" key="3">
    <source>
        <dbReference type="EMBL" id="SCZ23715.1"/>
    </source>
</evidence>
<name>A0A1G5MEW5_AFIMA</name>
<feature type="region of interest" description="Disordered" evidence="1">
    <location>
        <begin position="97"/>
        <end position="121"/>
    </location>
</feature>
<keyword evidence="2" id="KW-0812">Transmembrane</keyword>
<keyword evidence="4" id="KW-1185">Reference proteome</keyword>
<dbReference type="NCBIfam" id="TIGR01300">
    <property type="entry name" value="CPA3_mnhG_phaG"/>
    <property type="match status" value="1"/>
</dbReference>
<keyword evidence="2" id="KW-0472">Membrane</keyword>
<proteinExistence type="predicted"/>
<dbReference type="AlphaFoldDB" id="A0A1G5MEW5"/>
<dbReference type="EMBL" id="FMVW01000001">
    <property type="protein sequence ID" value="SCZ23715.1"/>
    <property type="molecule type" value="Genomic_DNA"/>
</dbReference>
<feature type="transmembrane region" description="Helical" evidence="2">
    <location>
        <begin position="6"/>
        <end position="28"/>
    </location>
</feature>
<accession>A0A1G5MEW5</accession>
<dbReference type="STRING" id="1120955.SAMN03080610_00592"/>
<dbReference type="Proteomes" id="UP000199347">
    <property type="component" value="Unassembled WGS sequence"/>
</dbReference>
<dbReference type="InterPro" id="IPR005133">
    <property type="entry name" value="PhaG_MnhG_YufB"/>
</dbReference>
<dbReference type="PANTHER" id="PTHR34703:SF1">
    <property type="entry name" value="ANTIPORTER SUBUNIT MNHG2-RELATED"/>
    <property type="match status" value="1"/>
</dbReference>
<dbReference type="RefSeq" id="WP_092809371.1">
    <property type="nucleotide sequence ID" value="NZ_FMVW01000001.1"/>
</dbReference>
<protein>
    <submittedName>
        <fullName evidence="3">Multicomponent Na+:H+ antiporter subunit G</fullName>
    </submittedName>
</protein>
<dbReference type="NCBIfam" id="NF009314">
    <property type="entry name" value="PRK12674.1-2"/>
    <property type="match status" value="1"/>
</dbReference>
<sequence length="121" mass="12705">MSGLLDVLVGVMIVIGSLFAVVASVGLLRFPDLYTRMHAASKAGTLGSGLMLLALALEAPHLDIFTRAVAGVVFFLLTAPVSAHLLARAAYLTGVKPVPETEPDDYSRAIGVTRSDPEGER</sequence>
<dbReference type="GO" id="GO:0015385">
    <property type="term" value="F:sodium:proton antiporter activity"/>
    <property type="evidence" value="ECO:0007669"/>
    <property type="project" value="TreeGrafter"/>
</dbReference>
<gene>
    <name evidence="3" type="ORF">SAMN03080610_00592</name>
</gene>
<dbReference type="PANTHER" id="PTHR34703">
    <property type="entry name" value="ANTIPORTER SUBUNIT MNHG2-RELATED"/>
    <property type="match status" value="1"/>
</dbReference>
<feature type="transmembrane region" description="Helical" evidence="2">
    <location>
        <begin position="64"/>
        <end position="87"/>
    </location>
</feature>
<evidence type="ECO:0000256" key="1">
    <source>
        <dbReference type="SAM" id="MobiDB-lite"/>
    </source>
</evidence>
<dbReference type="OrthoDB" id="4427992at2"/>
<keyword evidence="2" id="KW-1133">Transmembrane helix</keyword>
<evidence type="ECO:0000256" key="2">
    <source>
        <dbReference type="SAM" id="Phobius"/>
    </source>
</evidence>
<organism evidence="3 4">
    <name type="scientific">Afifella marina DSM 2698</name>
    <dbReference type="NCBI Taxonomy" id="1120955"/>
    <lineage>
        <taxon>Bacteria</taxon>
        <taxon>Pseudomonadati</taxon>
        <taxon>Pseudomonadota</taxon>
        <taxon>Alphaproteobacteria</taxon>
        <taxon>Hyphomicrobiales</taxon>
        <taxon>Afifellaceae</taxon>
        <taxon>Afifella</taxon>
    </lineage>
</organism>
<evidence type="ECO:0000313" key="4">
    <source>
        <dbReference type="Proteomes" id="UP000199347"/>
    </source>
</evidence>